<evidence type="ECO:0000256" key="14">
    <source>
        <dbReference type="ARBA" id="ARBA00034430"/>
    </source>
</evidence>
<dbReference type="Gene3D" id="1.10.1200.260">
    <property type="match status" value="1"/>
</dbReference>
<dbReference type="OrthoDB" id="447251at2759"/>
<evidence type="ECO:0000313" key="19">
    <source>
        <dbReference type="EMBL" id="CAB0044343.1"/>
    </source>
</evidence>
<comment type="subcellular location">
    <subcellularLocation>
        <location evidence="1">Cell membrane</location>
        <topology evidence="1">Multi-pass membrane protein</topology>
    </subcellularLocation>
</comment>
<dbReference type="Gene3D" id="2.60.120.10">
    <property type="entry name" value="Jelly Rolls"/>
    <property type="match status" value="1"/>
</dbReference>
<protein>
    <recommendedName>
        <fullName evidence="21">Cyclic nucleotide-binding domain-containing protein</fullName>
    </recommendedName>
</protein>
<evidence type="ECO:0000256" key="2">
    <source>
        <dbReference type="ARBA" id="ARBA00022448"/>
    </source>
</evidence>
<evidence type="ECO:0000256" key="6">
    <source>
        <dbReference type="ARBA" id="ARBA00022826"/>
    </source>
</evidence>
<dbReference type="InterPro" id="IPR014710">
    <property type="entry name" value="RmlC-like_jellyroll"/>
</dbReference>
<evidence type="ECO:0000256" key="15">
    <source>
        <dbReference type="SAM" id="MobiDB-lite"/>
    </source>
</evidence>
<evidence type="ECO:0000256" key="13">
    <source>
        <dbReference type="ARBA" id="ARBA00023303"/>
    </source>
</evidence>
<dbReference type="InterPro" id="IPR050818">
    <property type="entry name" value="KCNH_animal-type"/>
</dbReference>
<dbReference type="EMBL" id="CADCXV010001427">
    <property type="protein sequence ID" value="CAB0044343.1"/>
    <property type="molecule type" value="Genomic_DNA"/>
</dbReference>
<keyword evidence="10" id="KW-0406">Ion transport</keyword>
<dbReference type="SUPFAM" id="SSF81324">
    <property type="entry name" value="Voltage-gated potassium channels"/>
    <property type="match status" value="1"/>
</dbReference>
<dbReference type="GO" id="GO:0005886">
    <property type="term" value="C:plasma membrane"/>
    <property type="evidence" value="ECO:0007669"/>
    <property type="project" value="UniProtKB-SubCell"/>
</dbReference>
<dbReference type="SUPFAM" id="SSF56003">
    <property type="entry name" value="Molybdenum cofactor-binding domain"/>
    <property type="match status" value="1"/>
</dbReference>
<keyword evidence="13" id="KW-0407">Ion channel</keyword>
<feature type="domain" description="Cyclic nucleotide-binding" evidence="17">
    <location>
        <begin position="1217"/>
        <end position="1342"/>
    </location>
</feature>
<dbReference type="GO" id="GO:0016491">
    <property type="term" value="F:oxidoreductase activity"/>
    <property type="evidence" value="ECO:0007669"/>
    <property type="project" value="InterPro"/>
</dbReference>
<dbReference type="SUPFAM" id="SSF51206">
    <property type="entry name" value="cAMP-binding domain-like"/>
    <property type="match status" value="1"/>
</dbReference>
<dbReference type="Pfam" id="PF00520">
    <property type="entry name" value="Ion_trans"/>
    <property type="match status" value="1"/>
</dbReference>
<keyword evidence="3" id="KW-1003">Cell membrane</keyword>
<feature type="transmembrane region" description="Helical" evidence="16">
    <location>
        <begin position="1023"/>
        <end position="1049"/>
    </location>
</feature>
<dbReference type="FunFam" id="1.10.1200.260:FF:000002">
    <property type="entry name" value="Potassium voltage-gated channel subfamily H member 8"/>
    <property type="match status" value="1"/>
</dbReference>
<feature type="compositionally biased region" description="Polar residues" evidence="15">
    <location>
        <begin position="1392"/>
        <end position="1408"/>
    </location>
</feature>
<dbReference type="PROSITE" id="PS50042">
    <property type="entry name" value="CNMP_BINDING_3"/>
    <property type="match status" value="1"/>
</dbReference>
<dbReference type="InterPro" id="IPR037165">
    <property type="entry name" value="AldOxase/xan_DH_Mopterin-bd_sf"/>
</dbReference>
<organism evidence="19 20">
    <name type="scientific">Trichogramma brassicae</name>
    <dbReference type="NCBI Taxonomy" id="86971"/>
    <lineage>
        <taxon>Eukaryota</taxon>
        <taxon>Metazoa</taxon>
        <taxon>Ecdysozoa</taxon>
        <taxon>Arthropoda</taxon>
        <taxon>Hexapoda</taxon>
        <taxon>Insecta</taxon>
        <taxon>Pterygota</taxon>
        <taxon>Neoptera</taxon>
        <taxon>Endopterygota</taxon>
        <taxon>Hymenoptera</taxon>
        <taxon>Apocrita</taxon>
        <taxon>Proctotrupomorpha</taxon>
        <taxon>Chalcidoidea</taxon>
        <taxon>Trichogrammatidae</taxon>
        <taxon>Trichogramma</taxon>
    </lineage>
</organism>
<evidence type="ECO:0000256" key="7">
    <source>
        <dbReference type="ARBA" id="ARBA00022882"/>
    </source>
</evidence>
<name>A0A6H5J1R2_9HYME</name>
<gene>
    <name evidence="19" type="ORF">TBRA_LOCUS15931</name>
</gene>
<dbReference type="GO" id="GO:0005249">
    <property type="term" value="F:voltage-gated potassium channel activity"/>
    <property type="evidence" value="ECO:0007669"/>
    <property type="project" value="InterPro"/>
</dbReference>
<proteinExistence type="predicted"/>
<keyword evidence="4" id="KW-0633">Potassium transport</keyword>
<keyword evidence="5 16" id="KW-0812">Transmembrane</keyword>
<dbReference type="FunFam" id="2.60.120.10:FF:000097">
    <property type="entry name" value="Eag-like K[+] channel, isoform B"/>
    <property type="match status" value="1"/>
</dbReference>
<dbReference type="PRINTS" id="PR01463">
    <property type="entry name" value="EAGCHANLFMLY"/>
</dbReference>
<keyword evidence="8" id="KW-0630">Potassium</keyword>
<feature type="non-terminal residue" evidence="19">
    <location>
        <position position="1"/>
    </location>
</feature>
<keyword evidence="7" id="KW-0851">Voltage-gated channel</keyword>
<dbReference type="CDD" id="cd00130">
    <property type="entry name" value="PAS"/>
    <property type="match status" value="1"/>
</dbReference>
<reference evidence="19 20" key="1">
    <citation type="submission" date="2020-02" db="EMBL/GenBank/DDBJ databases">
        <authorList>
            <person name="Ferguson B K."/>
        </authorList>
    </citation>
    <scope>NUCLEOTIDE SEQUENCE [LARGE SCALE GENOMIC DNA]</scope>
</reference>
<evidence type="ECO:0000256" key="9">
    <source>
        <dbReference type="ARBA" id="ARBA00022989"/>
    </source>
</evidence>
<dbReference type="InterPro" id="IPR003938">
    <property type="entry name" value="K_chnl_volt-dep_EAG/ELK/ERG"/>
</dbReference>
<evidence type="ECO:0000256" key="1">
    <source>
        <dbReference type="ARBA" id="ARBA00004651"/>
    </source>
</evidence>
<evidence type="ECO:0000313" key="20">
    <source>
        <dbReference type="Proteomes" id="UP000479190"/>
    </source>
</evidence>
<feature type="non-terminal residue" evidence="19">
    <location>
        <position position="1414"/>
    </location>
</feature>
<feature type="transmembrane region" description="Helical" evidence="16">
    <location>
        <begin position="1116"/>
        <end position="1139"/>
    </location>
</feature>
<keyword evidence="20" id="KW-1185">Reference proteome</keyword>
<dbReference type="InterPro" id="IPR018490">
    <property type="entry name" value="cNMP-bd_dom_sf"/>
</dbReference>
<evidence type="ECO:0000259" key="17">
    <source>
        <dbReference type="PROSITE" id="PS50042"/>
    </source>
</evidence>
<dbReference type="PROSITE" id="PS50112">
    <property type="entry name" value="PAS"/>
    <property type="match status" value="1"/>
</dbReference>
<dbReference type="Proteomes" id="UP000479190">
    <property type="component" value="Unassembled WGS sequence"/>
</dbReference>
<dbReference type="CDD" id="cd00038">
    <property type="entry name" value="CAP_ED"/>
    <property type="match status" value="1"/>
</dbReference>
<dbReference type="PRINTS" id="PR01470">
    <property type="entry name" value="ERGCHANNEL"/>
</dbReference>
<dbReference type="InterPro" id="IPR005821">
    <property type="entry name" value="Ion_trans_dom"/>
</dbReference>
<keyword evidence="11 16" id="KW-0472">Membrane</keyword>
<evidence type="ECO:0008006" key="21">
    <source>
        <dbReference type="Google" id="ProtNLM"/>
    </source>
</evidence>
<feature type="transmembrane region" description="Helical" evidence="16">
    <location>
        <begin position="898"/>
        <end position="918"/>
    </location>
</feature>
<dbReference type="GO" id="GO:0042391">
    <property type="term" value="P:regulation of membrane potential"/>
    <property type="evidence" value="ECO:0007669"/>
    <property type="project" value="TreeGrafter"/>
</dbReference>
<dbReference type="InterPro" id="IPR003967">
    <property type="entry name" value="K_chnl_volt-dep_ERG"/>
</dbReference>
<feature type="domain" description="PAS" evidence="18">
    <location>
        <begin position="722"/>
        <end position="770"/>
    </location>
</feature>
<keyword evidence="6" id="KW-0631">Potassium channel</keyword>
<evidence type="ECO:0000259" key="18">
    <source>
        <dbReference type="PROSITE" id="PS50112"/>
    </source>
</evidence>
<evidence type="ECO:0000256" key="16">
    <source>
        <dbReference type="SAM" id="Phobius"/>
    </source>
</evidence>
<evidence type="ECO:0000256" key="12">
    <source>
        <dbReference type="ARBA" id="ARBA00023180"/>
    </source>
</evidence>
<dbReference type="Gene3D" id="3.30.450.20">
    <property type="entry name" value="PAS domain"/>
    <property type="match status" value="1"/>
</dbReference>
<evidence type="ECO:0000256" key="5">
    <source>
        <dbReference type="ARBA" id="ARBA00022692"/>
    </source>
</evidence>
<dbReference type="GO" id="GO:0034702">
    <property type="term" value="C:monoatomic ion channel complex"/>
    <property type="evidence" value="ECO:0007669"/>
    <property type="project" value="UniProtKB-KW"/>
</dbReference>
<dbReference type="FunFam" id="1.10.287.70:FF:000123">
    <property type="entry name" value="Potassium channel KAT3"/>
    <property type="match status" value="1"/>
</dbReference>
<feature type="region of interest" description="Disordered" evidence="15">
    <location>
        <begin position="1361"/>
        <end position="1414"/>
    </location>
</feature>
<evidence type="ECO:0000256" key="11">
    <source>
        <dbReference type="ARBA" id="ARBA00023136"/>
    </source>
</evidence>
<evidence type="ECO:0000256" key="10">
    <source>
        <dbReference type="ARBA" id="ARBA00023065"/>
    </source>
</evidence>
<dbReference type="Gene3D" id="1.10.287.70">
    <property type="match status" value="1"/>
</dbReference>
<keyword evidence="12" id="KW-0325">Glycoprotein</keyword>
<evidence type="ECO:0000256" key="4">
    <source>
        <dbReference type="ARBA" id="ARBA00022538"/>
    </source>
</evidence>
<sequence>FAITIVAHENPNSKIKCPLRDRRVFELALFVVDSGDIKTFVFTNNFCLFWPSTTRHFFLNFKRACSTSATLEVYPGSSIIVNAATSTSPRPGMCEWCSILNDQFFKTGIFTDDSMRMISNNFYNAKSSKCTCNYKCRISVQGIATVEQIMDRIAKITKQDPINVRIINMNEEDKTALVPMIEELKKTSDYDNRVALVKEYNQRTFGKFSKRKHFFKLSAGLHFLETICVYGRICCYRHQSMHTELQSNKKKKLFLKYEWNKSGTRFIEPKNVIFNKKRFLEPDGFGESFAPAQKTIPHVAFLYALRSPGASPPGLSRTRELACNSVSRLPVHLQVRRSSWILQYRLWSIGREFIISTNDLFSSNNAKFKIKNSVPASIESENCSQNCKYKVIEYQRIPFYKKIKRFKLLTIMLLQASTRKYSINKQIERLFHEFPAAVLLLDRNSLLFQPMDEAIKDFRIFMVEEDFRGPKSLHDLEICWSCTNTRQHVRDNSKFNDRSVFAHVATNRFTANANCKTRYFTSCIGTRTLKTRKLELSETFKSSTVRLCIFIEENYSSARGTRGIRILHCTIGAMTRTEKELESCISCLQYTYTIPKNGNCVFLRASYEYVLHLIQLQQQQHYRQTRAPLWGLLYKYWERVCVRYQKKKKITLLVSERAHAFIFPQKLCHRKVNHKRTRYGEHGEEHERNEITSTKTGKELRELVGQVNFVLGNAQVPTTYPIVYCSDGFCDLTGYPRAQIMQKGCACKFLYGPDTLEEDRAMIDKSLESKTELKLEVTFYKKCATLTSLKSYKDELVNIYANSRVRARVRKLATIALDANGNLDPEAPPANYGRRRSRAVLYQLSGHYKQDNKHRMKLNNTLLSHSQTTPLPEYKTTSLKKSQYILSHYGVFRTCWDWLILIATIYVACIVPFNASFINPERPTMVVDVIVEVLFIIDIILNFNTTYVNKKGEVVSNTKDIACNYIKCWFLCDILAALPFDLLYATDIYNGEESGHSYIHLVKLTRLTRLARIMDKMDTYSQYSFIILPLLMVSFAIVAHWMACIWYFIAERERDNNDKDWDLGWLHVLADRLKKPDVMNLTFFESYSTALYFTCSSLTSVGFGNVSANTTTEKSFSIFVMFAGALMHAVVFGNVTAIIQRMYSRRSLYQTKLRDLKEFLDLHQIPDELKQRMEDYFQTMWSLNHGIDIHETLKELPEELRGDVSMHLNREILSLPIFEAASQGCLKLLSLHIRSIFCAPGEFLIHKGDALSYIYYLCNGSMEVVQNEMVVAILGKGDLVGCDISVHLAHSNNGAVVGAGASSDVVVKSSCDVKALTYCDLKCIHMPGLVDVLRLYPEYQQQFANDIQHDLTYNLREGYEAEQESEINGGPSLTLPSISEDDENAPEEGETSPLSPHNRSPMHGTSSPRHAKLR</sequence>
<dbReference type="Pfam" id="PF13426">
    <property type="entry name" value="PAS_9"/>
    <property type="match status" value="1"/>
</dbReference>
<keyword evidence="9 16" id="KW-1133">Transmembrane helix</keyword>
<comment type="catalytic activity">
    <reaction evidence="14">
        <text>K(+)(in) = K(+)(out)</text>
        <dbReference type="Rhea" id="RHEA:29463"/>
        <dbReference type="ChEBI" id="CHEBI:29103"/>
    </reaction>
</comment>
<accession>A0A6H5J1R2</accession>
<dbReference type="PANTHER" id="PTHR10217">
    <property type="entry name" value="VOLTAGE AND LIGAND GATED POTASSIUM CHANNEL"/>
    <property type="match status" value="1"/>
</dbReference>
<dbReference type="SUPFAM" id="SSF55785">
    <property type="entry name" value="PYP-like sensor domain (PAS domain)"/>
    <property type="match status" value="1"/>
</dbReference>
<evidence type="ECO:0000256" key="3">
    <source>
        <dbReference type="ARBA" id="ARBA00022475"/>
    </source>
</evidence>
<dbReference type="InterPro" id="IPR000014">
    <property type="entry name" value="PAS"/>
</dbReference>
<dbReference type="PANTHER" id="PTHR10217:SF637">
    <property type="entry name" value="EAG-LIKE K[+] CHANNEL, ISOFORM A"/>
    <property type="match status" value="1"/>
</dbReference>
<evidence type="ECO:0000256" key="8">
    <source>
        <dbReference type="ARBA" id="ARBA00022958"/>
    </source>
</evidence>
<dbReference type="InterPro" id="IPR000595">
    <property type="entry name" value="cNMP-bd_dom"/>
</dbReference>
<feature type="compositionally biased region" description="Acidic residues" evidence="15">
    <location>
        <begin position="1379"/>
        <end position="1390"/>
    </location>
</feature>
<feature type="transmembrane region" description="Helical" evidence="16">
    <location>
        <begin position="1081"/>
        <end position="1104"/>
    </location>
</feature>
<dbReference type="Gene3D" id="3.30.365.10">
    <property type="entry name" value="Aldehyde oxidase/xanthine dehydrogenase, molybdopterin binding domain"/>
    <property type="match status" value="1"/>
</dbReference>
<dbReference type="InterPro" id="IPR035965">
    <property type="entry name" value="PAS-like_dom_sf"/>
</dbReference>
<keyword evidence="2" id="KW-0813">Transport</keyword>
<dbReference type="SMART" id="SM00100">
    <property type="entry name" value="cNMP"/>
    <property type="match status" value="1"/>
</dbReference>